<feature type="binding site" evidence="4">
    <location>
        <begin position="96"/>
        <end position="97"/>
    </location>
    <ligand>
        <name>substrate</name>
    </ligand>
</feature>
<dbReference type="InterPro" id="IPR020827">
    <property type="entry name" value="Asparaginase/glutaminase_AS1"/>
</dbReference>
<dbReference type="Pfam" id="PF17763">
    <property type="entry name" value="Asparaginase_C"/>
    <property type="match status" value="1"/>
</dbReference>
<dbReference type="GO" id="GO:0004067">
    <property type="term" value="F:asparaginase activity"/>
    <property type="evidence" value="ECO:0007669"/>
    <property type="project" value="UniProtKB-UniRule"/>
</dbReference>
<evidence type="ECO:0000313" key="11">
    <source>
        <dbReference type="Proteomes" id="UP000235994"/>
    </source>
</evidence>
<evidence type="ECO:0000256" key="5">
    <source>
        <dbReference type="PROSITE-ProRule" id="PRU10099"/>
    </source>
</evidence>
<reference evidence="10 11" key="1">
    <citation type="submission" date="2018-01" db="EMBL/GenBank/DDBJ databases">
        <title>The draft genome of an aniline degradation strain ANB-1.</title>
        <authorList>
            <person name="Zhang L."/>
            <person name="Jiang J."/>
        </authorList>
    </citation>
    <scope>NUCLEOTIDE SEQUENCE [LARGE SCALE GENOMIC DNA]</scope>
    <source>
        <strain evidence="10 11">ANB-1</strain>
    </source>
</reference>
<evidence type="ECO:0000313" key="10">
    <source>
        <dbReference type="EMBL" id="PND30996.1"/>
    </source>
</evidence>
<proteinExistence type="inferred from homology"/>
<dbReference type="GO" id="GO:0006528">
    <property type="term" value="P:asparagine metabolic process"/>
    <property type="evidence" value="ECO:0007669"/>
    <property type="project" value="InterPro"/>
</dbReference>
<evidence type="ECO:0000259" key="9">
    <source>
        <dbReference type="Pfam" id="PF17763"/>
    </source>
</evidence>
<dbReference type="InterPro" id="IPR036152">
    <property type="entry name" value="Asp/glu_Ase-like_sf"/>
</dbReference>
<dbReference type="CDD" id="cd08964">
    <property type="entry name" value="L-asparaginase_II"/>
    <property type="match status" value="1"/>
</dbReference>
<evidence type="ECO:0000256" key="2">
    <source>
        <dbReference type="ARBA" id="ARBA00022801"/>
    </source>
</evidence>
<dbReference type="Pfam" id="PF00710">
    <property type="entry name" value="Asparaginase"/>
    <property type="match status" value="1"/>
</dbReference>
<dbReference type="Gene3D" id="3.40.50.1170">
    <property type="entry name" value="L-asparaginase, N-terminal domain"/>
    <property type="match status" value="1"/>
</dbReference>
<evidence type="ECO:0000256" key="3">
    <source>
        <dbReference type="PIRSR" id="PIRSR001220-1"/>
    </source>
</evidence>
<organism evidence="10 11">
    <name type="scientific">Achromobacter pulmonis</name>
    <dbReference type="NCBI Taxonomy" id="1389932"/>
    <lineage>
        <taxon>Bacteria</taxon>
        <taxon>Pseudomonadati</taxon>
        <taxon>Pseudomonadota</taxon>
        <taxon>Betaproteobacteria</taxon>
        <taxon>Burkholderiales</taxon>
        <taxon>Alcaligenaceae</taxon>
        <taxon>Achromobacter</taxon>
    </lineage>
</organism>
<comment type="similarity">
    <text evidence="1 7">Belongs to the asparaginase 1 family.</text>
</comment>
<sequence>MPERALPVIAVLATGGTIAGAQPDATAAGYKAGSVGVGELLAAVPQLAAIADIRAEQVANVGSQNMTHEVWRALALRVDALCQDPSVAGIVITHGTDTLEETAYFLSLVIRHDKPIVLVGAMRPATALGAEGPANLYNAVALARHPDARGRGPLVVMNEDLHYAREIQKTAAAGLCAFASPNRGRAGVMHGGAPQFYSRNTTAHTTESEFSLALLERAGWPRVAIVYAHADLQDDLIDFLAGAADGIVLAGVGDGNATDLAIDGLLRAAASGVAVVRASRTGSGLVARDVELDDAALGFVAARDLNPQKARILLMLGLCVTRDPQALQRFFDRY</sequence>
<dbReference type="PIRSF" id="PIRSF500176">
    <property type="entry name" value="L_ASNase"/>
    <property type="match status" value="1"/>
</dbReference>
<evidence type="ECO:0000256" key="4">
    <source>
        <dbReference type="PIRSR" id="PIRSR001220-2"/>
    </source>
</evidence>
<dbReference type="Proteomes" id="UP000235994">
    <property type="component" value="Unassembled WGS sequence"/>
</dbReference>
<dbReference type="FunFam" id="3.40.50.1170:FF:000001">
    <property type="entry name" value="L-asparaginase 2"/>
    <property type="match status" value="1"/>
</dbReference>
<evidence type="ECO:0000256" key="6">
    <source>
        <dbReference type="PROSITE-ProRule" id="PRU10100"/>
    </source>
</evidence>
<dbReference type="PROSITE" id="PS51732">
    <property type="entry name" value="ASN_GLN_ASE_3"/>
    <property type="match status" value="1"/>
</dbReference>
<evidence type="ECO:0000259" key="8">
    <source>
        <dbReference type="Pfam" id="PF00710"/>
    </source>
</evidence>
<dbReference type="PROSITE" id="PS00917">
    <property type="entry name" value="ASN_GLN_ASE_2"/>
    <property type="match status" value="1"/>
</dbReference>
<dbReference type="NCBIfam" id="TIGR00520">
    <property type="entry name" value="asnASE_II"/>
    <property type="match status" value="1"/>
</dbReference>
<dbReference type="InterPro" id="IPR027475">
    <property type="entry name" value="Asparaginase/glutaminase_AS2"/>
</dbReference>
<name>A0A2N8KC00_9BURK</name>
<dbReference type="PANTHER" id="PTHR11707:SF28">
    <property type="entry name" value="60 KDA LYSOPHOSPHOLIPASE"/>
    <property type="match status" value="1"/>
</dbReference>
<dbReference type="InterPro" id="IPR006034">
    <property type="entry name" value="Asparaginase/glutaminase-like"/>
</dbReference>
<dbReference type="SUPFAM" id="SSF53774">
    <property type="entry name" value="Glutaminase/Asparaginase"/>
    <property type="match status" value="1"/>
</dbReference>
<dbReference type="InterPro" id="IPR027473">
    <property type="entry name" value="L-asparaginase_C"/>
</dbReference>
<gene>
    <name evidence="10" type="ORF">C1I89_24265</name>
</gene>
<dbReference type="InterPro" id="IPR027474">
    <property type="entry name" value="L-asparaginase_N"/>
</dbReference>
<protein>
    <submittedName>
        <fullName evidence="10">L-asparaginase</fullName>
    </submittedName>
</protein>
<dbReference type="InterPro" id="IPR037152">
    <property type="entry name" value="L-asparaginase_N_sf"/>
</dbReference>
<feature type="active site" evidence="5">
    <location>
        <position position="17"/>
    </location>
</feature>
<dbReference type="PROSITE" id="PS00144">
    <property type="entry name" value="ASN_GLN_ASE_1"/>
    <property type="match status" value="1"/>
</dbReference>
<evidence type="ECO:0000256" key="7">
    <source>
        <dbReference type="RuleBase" id="RU004456"/>
    </source>
</evidence>
<dbReference type="SMART" id="SM00870">
    <property type="entry name" value="Asparaginase"/>
    <property type="match status" value="1"/>
</dbReference>
<dbReference type="Gene3D" id="3.40.50.40">
    <property type="match status" value="1"/>
</dbReference>
<feature type="domain" description="L-asparaginase N-terminal" evidence="8">
    <location>
        <begin position="9"/>
        <end position="199"/>
    </location>
</feature>
<keyword evidence="2" id="KW-0378">Hydrolase</keyword>
<dbReference type="RefSeq" id="WP_102774998.1">
    <property type="nucleotide sequence ID" value="NZ_POQS01000007.1"/>
</dbReference>
<feature type="binding site" evidence="4">
    <location>
        <position position="63"/>
    </location>
    <ligand>
        <name>substrate</name>
    </ligand>
</feature>
<dbReference type="InterPro" id="IPR040919">
    <property type="entry name" value="Asparaginase_C"/>
</dbReference>
<comment type="caution">
    <text evidence="10">The sequence shown here is derived from an EMBL/GenBank/DDBJ whole genome shotgun (WGS) entry which is preliminary data.</text>
</comment>
<dbReference type="InterPro" id="IPR004550">
    <property type="entry name" value="AsnASE_II"/>
</dbReference>
<feature type="active site" description="O-isoaspartyl threonine intermediate" evidence="3">
    <location>
        <position position="17"/>
    </location>
</feature>
<dbReference type="PANTHER" id="PTHR11707">
    <property type="entry name" value="L-ASPARAGINASE"/>
    <property type="match status" value="1"/>
</dbReference>
<dbReference type="PRINTS" id="PR00139">
    <property type="entry name" value="ASNGLNASE"/>
</dbReference>
<feature type="active site" evidence="6">
    <location>
        <position position="96"/>
    </location>
</feature>
<evidence type="ECO:0000256" key="1">
    <source>
        <dbReference type="ARBA" id="ARBA00010518"/>
    </source>
</evidence>
<accession>A0A2N8KC00</accession>
<feature type="domain" description="Asparaginase/glutaminase C-terminal" evidence="9">
    <location>
        <begin position="222"/>
        <end position="331"/>
    </location>
</feature>
<dbReference type="PIRSF" id="PIRSF001220">
    <property type="entry name" value="L-ASNase_gatD"/>
    <property type="match status" value="1"/>
</dbReference>
<dbReference type="EMBL" id="POQS01000007">
    <property type="protein sequence ID" value="PND30996.1"/>
    <property type="molecule type" value="Genomic_DNA"/>
</dbReference>
<dbReference type="AlphaFoldDB" id="A0A2N8KC00"/>
<keyword evidence="11" id="KW-1185">Reference proteome</keyword>